<feature type="domain" description="PIN" evidence="6">
    <location>
        <begin position="68"/>
        <end position="163"/>
    </location>
</feature>
<evidence type="ECO:0000256" key="3">
    <source>
        <dbReference type="ARBA" id="ARBA00022801"/>
    </source>
</evidence>
<dbReference type="Pfam" id="PF13470">
    <property type="entry name" value="PIN_3"/>
    <property type="match status" value="1"/>
</dbReference>
<sequence>MPDKQLPDMTPGAGPETTPRTMPEAPAQQPSADPWRVLIDTSVLAPEPLWLWTLALTDGIPDGLRPHLGVSRGVLHELRHALRRIDPQFTRAQADRAARLRTDSLTRIDDAPAAPPLHQPTGQPAHPSLHQPPRSHVLDPDDAHLDAAALAWGADLLVTDDVHAFAPIPTEQRGYSLLTADEFLCTLVDTHTLSVAEALPRYQHRLTRVLEETSVAASAGSPSHRLRRSRAHRFARRVVRAQRAAGDAAVSPRRAAG</sequence>
<dbReference type="GO" id="GO:0046872">
    <property type="term" value="F:metal ion binding"/>
    <property type="evidence" value="ECO:0007669"/>
    <property type="project" value="UniProtKB-KW"/>
</dbReference>
<evidence type="ECO:0000313" key="7">
    <source>
        <dbReference type="EMBL" id="SLN00601.1"/>
    </source>
</evidence>
<evidence type="ECO:0000313" key="8">
    <source>
        <dbReference type="Proteomes" id="UP000196581"/>
    </source>
</evidence>
<keyword evidence="1" id="KW-0540">Nuclease</keyword>
<dbReference type="GO" id="GO:0004518">
    <property type="term" value="F:nuclease activity"/>
    <property type="evidence" value="ECO:0007669"/>
    <property type="project" value="UniProtKB-KW"/>
</dbReference>
<dbReference type="EMBL" id="FWFF01000020">
    <property type="protein sequence ID" value="SLN00601.1"/>
    <property type="molecule type" value="Genomic_DNA"/>
</dbReference>
<evidence type="ECO:0000256" key="1">
    <source>
        <dbReference type="ARBA" id="ARBA00022722"/>
    </source>
</evidence>
<reference evidence="8" key="1">
    <citation type="submission" date="2017-02" db="EMBL/GenBank/DDBJ databases">
        <authorList>
            <person name="Dridi B."/>
        </authorList>
    </citation>
    <scope>NUCLEOTIDE SEQUENCE [LARGE SCALE GENOMIC DNA]</scope>
    <source>
        <strain evidence="8">B Co 03.10</strain>
    </source>
</reference>
<dbReference type="InterPro" id="IPR029060">
    <property type="entry name" value="PIN-like_dom_sf"/>
</dbReference>
<dbReference type="AlphaFoldDB" id="A0A1X6XMT8"/>
<keyword evidence="4" id="KW-0460">Magnesium</keyword>
<protein>
    <recommendedName>
        <fullName evidence="6">PIN domain-containing protein</fullName>
    </recommendedName>
</protein>
<proteinExistence type="predicted"/>
<organism evidence="7 8">
    <name type="scientific">Brevibacterium yomogidense</name>
    <dbReference type="NCBI Taxonomy" id="946573"/>
    <lineage>
        <taxon>Bacteria</taxon>
        <taxon>Bacillati</taxon>
        <taxon>Actinomycetota</taxon>
        <taxon>Actinomycetes</taxon>
        <taxon>Micrococcales</taxon>
        <taxon>Brevibacteriaceae</taxon>
        <taxon>Brevibacterium</taxon>
    </lineage>
</organism>
<dbReference type="SUPFAM" id="SSF88723">
    <property type="entry name" value="PIN domain-like"/>
    <property type="match status" value="1"/>
</dbReference>
<dbReference type="RefSeq" id="WP_087008883.1">
    <property type="nucleotide sequence ID" value="NZ_FWFF01000020.1"/>
</dbReference>
<feature type="region of interest" description="Disordered" evidence="5">
    <location>
        <begin position="92"/>
        <end position="140"/>
    </location>
</feature>
<evidence type="ECO:0000256" key="2">
    <source>
        <dbReference type="ARBA" id="ARBA00022723"/>
    </source>
</evidence>
<accession>A0A1X6XMT8</accession>
<feature type="compositionally biased region" description="Basic and acidic residues" evidence="5">
    <location>
        <begin position="93"/>
        <end position="110"/>
    </location>
</feature>
<evidence type="ECO:0000259" key="6">
    <source>
        <dbReference type="Pfam" id="PF13470"/>
    </source>
</evidence>
<dbReference type="Proteomes" id="UP000196581">
    <property type="component" value="Unassembled WGS sequence"/>
</dbReference>
<dbReference type="GO" id="GO:0016787">
    <property type="term" value="F:hydrolase activity"/>
    <property type="evidence" value="ECO:0007669"/>
    <property type="project" value="UniProtKB-KW"/>
</dbReference>
<feature type="region of interest" description="Disordered" evidence="5">
    <location>
        <begin position="1"/>
        <end position="32"/>
    </location>
</feature>
<gene>
    <name evidence="7" type="ORF">FM105_13060</name>
</gene>
<keyword evidence="3" id="KW-0378">Hydrolase</keyword>
<keyword evidence="8" id="KW-1185">Reference proteome</keyword>
<keyword evidence="2" id="KW-0479">Metal-binding</keyword>
<evidence type="ECO:0000256" key="4">
    <source>
        <dbReference type="ARBA" id="ARBA00022842"/>
    </source>
</evidence>
<dbReference type="InterPro" id="IPR002716">
    <property type="entry name" value="PIN_dom"/>
</dbReference>
<name>A0A1X6XMT8_9MICO</name>
<evidence type="ECO:0000256" key="5">
    <source>
        <dbReference type="SAM" id="MobiDB-lite"/>
    </source>
</evidence>